<dbReference type="OrthoDB" id="2891518at2"/>
<name>A0A1R1QWI6_9BACI</name>
<sequence>MGVFQNSTWKSIKRRNSANSDFFHKTDLISHFSHPF</sequence>
<organism evidence="1 2">
    <name type="scientific">Bacillus swezeyi</name>
    <dbReference type="NCBI Taxonomy" id="1925020"/>
    <lineage>
        <taxon>Bacteria</taxon>
        <taxon>Bacillati</taxon>
        <taxon>Bacillota</taxon>
        <taxon>Bacilli</taxon>
        <taxon>Bacillales</taxon>
        <taxon>Bacillaceae</taxon>
        <taxon>Bacillus</taxon>
    </lineage>
</organism>
<evidence type="ECO:0000313" key="2">
    <source>
        <dbReference type="Proteomes" id="UP000187367"/>
    </source>
</evidence>
<accession>A0A1R1S140</accession>
<reference evidence="1 2" key="1">
    <citation type="submission" date="2017-01" db="EMBL/GenBank/DDBJ databases">
        <title>Bacillus phylogenomics.</title>
        <authorList>
            <person name="Dunlap C."/>
        </authorList>
    </citation>
    <scope>NUCLEOTIDE SEQUENCE [LARGE SCALE GENOMIC DNA]</scope>
    <source>
        <strain evidence="1 2">NRRL B-41282</strain>
    </source>
</reference>
<proteinExistence type="predicted"/>
<dbReference type="Proteomes" id="UP000187367">
    <property type="component" value="Unassembled WGS sequence"/>
</dbReference>
<keyword evidence="2" id="KW-1185">Reference proteome</keyword>
<accession>A0A1R1QWI6</accession>
<dbReference type="EMBL" id="MTJL01000005">
    <property type="protein sequence ID" value="OMI08984.1"/>
    <property type="molecule type" value="Genomic_DNA"/>
</dbReference>
<comment type="caution">
    <text evidence="1">The sequence shown here is derived from an EMBL/GenBank/DDBJ whole genome shotgun (WGS) entry which is preliminary data.</text>
</comment>
<evidence type="ECO:0000313" key="1">
    <source>
        <dbReference type="EMBL" id="OMI08984.1"/>
    </source>
</evidence>
<gene>
    <name evidence="1" type="ORF">BW143_02730</name>
</gene>
<dbReference type="AlphaFoldDB" id="A0A1R1QWI6"/>
<protein>
    <submittedName>
        <fullName evidence="1">Protein usd</fullName>
    </submittedName>
</protein>